<gene>
    <name evidence="3" type="primary">Cas</name>
    <name evidence="3" type="ORF">CM83_99137</name>
</gene>
<dbReference type="SUPFAM" id="SSF48371">
    <property type="entry name" value="ARM repeat"/>
    <property type="match status" value="1"/>
</dbReference>
<accession>A0A0A9WKK9</accession>
<dbReference type="EMBL" id="GBHO01038209">
    <property type="protein sequence ID" value="JAG05395.1"/>
    <property type="molecule type" value="Transcribed_RNA"/>
</dbReference>
<evidence type="ECO:0000256" key="1">
    <source>
        <dbReference type="SAM" id="Phobius"/>
    </source>
</evidence>
<dbReference type="AlphaFoldDB" id="A0A0A9WKK9"/>
<evidence type="ECO:0000259" key="2">
    <source>
        <dbReference type="Pfam" id="PF03378"/>
    </source>
</evidence>
<name>A0A0A9WKK9_LYGHE</name>
<feature type="domain" description="Exportin-2 C-terminal" evidence="2">
    <location>
        <begin position="4"/>
        <end position="130"/>
    </location>
</feature>
<evidence type="ECO:0000313" key="3">
    <source>
        <dbReference type="EMBL" id="JAG05395.1"/>
    </source>
</evidence>
<keyword evidence="1" id="KW-0472">Membrane</keyword>
<reference evidence="3" key="1">
    <citation type="journal article" date="2014" name="PLoS ONE">
        <title>Transcriptome-Based Identification of ABC Transporters in the Western Tarnished Plant Bug Lygus hesperus.</title>
        <authorList>
            <person name="Hull J.J."/>
            <person name="Chaney K."/>
            <person name="Geib S.M."/>
            <person name="Fabrick J.A."/>
            <person name="Brent C.S."/>
            <person name="Walsh D."/>
            <person name="Lavine L.C."/>
        </authorList>
    </citation>
    <scope>NUCLEOTIDE SEQUENCE</scope>
</reference>
<keyword evidence="1" id="KW-0812">Transmembrane</keyword>
<sequence>MYIQRGNIPAVVCLITAFIERCTLHIVSQNLLKDILNIFAQLVKLKNYDHEGFNILTVMLLYLPPHTIDNYLNSVYKVLMQRVQTARTPKYVRILIIFLSVAVIMRGAGDLVRQFDSLQGNLFMMLLDKV</sequence>
<protein>
    <submittedName>
        <fullName evidence="3">Exportin-2</fullName>
    </submittedName>
</protein>
<dbReference type="InterPro" id="IPR005043">
    <property type="entry name" value="XPO2_C"/>
</dbReference>
<dbReference type="Gene3D" id="1.25.10.10">
    <property type="entry name" value="Leucine-rich Repeat Variant"/>
    <property type="match status" value="1"/>
</dbReference>
<dbReference type="GO" id="GO:0031267">
    <property type="term" value="F:small GTPase binding"/>
    <property type="evidence" value="ECO:0007669"/>
    <property type="project" value="InterPro"/>
</dbReference>
<dbReference type="InterPro" id="IPR016024">
    <property type="entry name" value="ARM-type_fold"/>
</dbReference>
<proteinExistence type="predicted"/>
<reference evidence="3" key="2">
    <citation type="submission" date="2014-07" db="EMBL/GenBank/DDBJ databases">
        <authorList>
            <person name="Hull J."/>
        </authorList>
    </citation>
    <scope>NUCLEOTIDE SEQUENCE</scope>
</reference>
<feature type="transmembrane region" description="Helical" evidence="1">
    <location>
        <begin position="91"/>
        <end position="109"/>
    </location>
</feature>
<dbReference type="Pfam" id="PF03378">
    <property type="entry name" value="CAS_CSE1"/>
    <property type="match status" value="1"/>
</dbReference>
<keyword evidence="1" id="KW-1133">Transmembrane helix</keyword>
<dbReference type="InterPro" id="IPR011989">
    <property type="entry name" value="ARM-like"/>
</dbReference>
<organism evidence="3">
    <name type="scientific">Lygus hesperus</name>
    <name type="common">Western plant bug</name>
    <dbReference type="NCBI Taxonomy" id="30085"/>
    <lineage>
        <taxon>Eukaryota</taxon>
        <taxon>Metazoa</taxon>
        <taxon>Ecdysozoa</taxon>
        <taxon>Arthropoda</taxon>
        <taxon>Hexapoda</taxon>
        <taxon>Insecta</taxon>
        <taxon>Pterygota</taxon>
        <taxon>Neoptera</taxon>
        <taxon>Paraneoptera</taxon>
        <taxon>Hemiptera</taxon>
        <taxon>Heteroptera</taxon>
        <taxon>Panheteroptera</taxon>
        <taxon>Cimicomorpha</taxon>
        <taxon>Miridae</taxon>
        <taxon>Mirini</taxon>
        <taxon>Lygus</taxon>
    </lineage>
</organism>